<dbReference type="EMBL" id="CP012898">
    <property type="protein sequence ID" value="ALJ05293.1"/>
    <property type="molecule type" value="Genomic_DNA"/>
</dbReference>
<dbReference type="AlphaFoldDB" id="A0A0P0D549"/>
<name>A0A0P0D549_9FLAO</name>
<dbReference type="Gene3D" id="1.20.1440.60">
    <property type="entry name" value="23S rRNA-intervening sequence"/>
    <property type="match status" value="1"/>
</dbReference>
<dbReference type="Pfam" id="PF05635">
    <property type="entry name" value="23S_rRNA_IVP"/>
    <property type="match status" value="1"/>
</dbReference>
<dbReference type="KEGG" id="ahz:APS56_09225"/>
<evidence type="ECO:0000313" key="2">
    <source>
        <dbReference type="Proteomes" id="UP000057981"/>
    </source>
</evidence>
<dbReference type="STRING" id="1736674.APS56_09225"/>
<protein>
    <recommendedName>
        <fullName evidence="3">Four helix bundle protein</fullName>
    </recommendedName>
</protein>
<evidence type="ECO:0008006" key="3">
    <source>
        <dbReference type="Google" id="ProtNLM"/>
    </source>
</evidence>
<proteinExistence type="predicted"/>
<gene>
    <name evidence="1" type="ORF">APS56_09225</name>
</gene>
<dbReference type="SUPFAM" id="SSF158446">
    <property type="entry name" value="IVS-encoded protein-like"/>
    <property type="match status" value="1"/>
</dbReference>
<dbReference type="NCBIfam" id="TIGR02436">
    <property type="entry name" value="four helix bundle protein"/>
    <property type="match status" value="1"/>
</dbReference>
<dbReference type="InterPro" id="IPR012657">
    <property type="entry name" value="23S_rRNA-intervening_sequence"/>
</dbReference>
<reference evidence="1 2" key="1">
    <citation type="submission" date="2015-10" db="EMBL/GenBank/DDBJ databases">
        <authorList>
            <person name="Gilbert D.G."/>
        </authorList>
    </citation>
    <scope>NUCLEOTIDE SEQUENCE [LARGE SCALE GENOMIC DNA]</scope>
    <source>
        <strain evidence="2">HZ-22</strain>
    </source>
</reference>
<dbReference type="InterPro" id="IPR036583">
    <property type="entry name" value="23S_rRNA_IVS_sf"/>
</dbReference>
<dbReference type="Proteomes" id="UP000057981">
    <property type="component" value="Chromosome"/>
</dbReference>
<dbReference type="OrthoDB" id="9811959at2"/>
<evidence type="ECO:0000313" key="1">
    <source>
        <dbReference type="EMBL" id="ALJ05293.1"/>
    </source>
</evidence>
<sequence length="65" mass="7484">MKEIKYSFEYFKVYQKTLGFIDNTCKPTLNLPNSEDYHLSSPFRRTSISIALNIPEGSGKYQCAV</sequence>
<keyword evidence="2" id="KW-1185">Reference proteome</keyword>
<dbReference type="RefSeq" id="WP_054727425.1">
    <property type="nucleotide sequence ID" value="NZ_CP012898.1"/>
</dbReference>
<accession>A0A0P0D549</accession>
<organism evidence="1 2">
    <name type="scientific">Pseudalgibacter alginicilyticus</name>
    <dbReference type="NCBI Taxonomy" id="1736674"/>
    <lineage>
        <taxon>Bacteria</taxon>
        <taxon>Pseudomonadati</taxon>
        <taxon>Bacteroidota</taxon>
        <taxon>Flavobacteriia</taxon>
        <taxon>Flavobacteriales</taxon>
        <taxon>Flavobacteriaceae</taxon>
        <taxon>Pseudalgibacter</taxon>
    </lineage>
</organism>